<evidence type="ECO:0000313" key="4">
    <source>
        <dbReference type="Proteomes" id="UP000318538"/>
    </source>
</evidence>
<dbReference type="PANTHER" id="PTHR43037:SF1">
    <property type="entry name" value="BLL1128 PROTEIN"/>
    <property type="match status" value="1"/>
</dbReference>
<dbReference type="Pfam" id="PF00326">
    <property type="entry name" value="Peptidase_S9"/>
    <property type="match status" value="1"/>
</dbReference>
<dbReference type="GO" id="GO:0008236">
    <property type="term" value="F:serine-type peptidase activity"/>
    <property type="evidence" value="ECO:0007669"/>
    <property type="project" value="InterPro"/>
</dbReference>
<evidence type="ECO:0000313" key="3">
    <source>
        <dbReference type="EMBL" id="QDT07701.1"/>
    </source>
</evidence>
<dbReference type="RefSeq" id="WP_145176033.1">
    <property type="nucleotide sequence ID" value="NZ_CP036525.1"/>
</dbReference>
<organism evidence="3 4">
    <name type="scientific">Rubripirellula lacrimiformis</name>
    <dbReference type="NCBI Taxonomy" id="1930273"/>
    <lineage>
        <taxon>Bacteria</taxon>
        <taxon>Pseudomonadati</taxon>
        <taxon>Planctomycetota</taxon>
        <taxon>Planctomycetia</taxon>
        <taxon>Pirellulales</taxon>
        <taxon>Pirellulaceae</taxon>
        <taxon>Rubripirellula</taxon>
    </lineage>
</organism>
<protein>
    <submittedName>
        <fullName evidence="3">Prolyl oligopeptidase family protein</fullName>
    </submittedName>
</protein>
<evidence type="ECO:0000256" key="1">
    <source>
        <dbReference type="ARBA" id="ARBA00022729"/>
    </source>
</evidence>
<dbReference type="Proteomes" id="UP000318538">
    <property type="component" value="Chromosome"/>
</dbReference>
<dbReference type="InterPro" id="IPR001375">
    <property type="entry name" value="Peptidase_S9_cat"/>
</dbReference>
<dbReference type="InterPro" id="IPR029058">
    <property type="entry name" value="AB_hydrolase_fold"/>
</dbReference>
<keyword evidence="1" id="KW-0732">Signal</keyword>
<name>A0A517NKP6_9BACT</name>
<evidence type="ECO:0000259" key="2">
    <source>
        <dbReference type="Pfam" id="PF00326"/>
    </source>
</evidence>
<dbReference type="AlphaFoldDB" id="A0A517NKP6"/>
<reference evidence="3 4" key="1">
    <citation type="submission" date="2019-02" db="EMBL/GenBank/DDBJ databases">
        <title>Deep-cultivation of Planctomycetes and their phenomic and genomic characterization uncovers novel biology.</title>
        <authorList>
            <person name="Wiegand S."/>
            <person name="Jogler M."/>
            <person name="Boedeker C."/>
            <person name="Pinto D."/>
            <person name="Vollmers J."/>
            <person name="Rivas-Marin E."/>
            <person name="Kohn T."/>
            <person name="Peeters S.H."/>
            <person name="Heuer A."/>
            <person name="Rast P."/>
            <person name="Oberbeckmann S."/>
            <person name="Bunk B."/>
            <person name="Jeske O."/>
            <person name="Meyerdierks A."/>
            <person name="Storesund J.E."/>
            <person name="Kallscheuer N."/>
            <person name="Luecker S."/>
            <person name="Lage O.M."/>
            <person name="Pohl T."/>
            <person name="Merkel B.J."/>
            <person name="Hornburger P."/>
            <person name="Mueller R.-W."/>
            <person name="Bruemmer F."/>
            <person name="Labrenz M."/>
            <person name="Spormann A.M."/>
            <person name="Op den Camp H."/>
            <person name="Overmann J."/>
            <person name="Amann R."/>
            <person name="Jetten M.S.M."/>
            <person name="Mascher T."/>
            <person name="Medema M.H."/>
            <person name="Devos D.P."/>
            <person name="Kaster A.-K."/>
            <person name="Ovreas L."/>
            <person name="Rohde M."/>
            <person name="Galperin M.Y."/>
            <person name="Jogler C."/>
        </authorList>
    </citation>
    <scope>NUCLEOTIDE SEQUENCE [LARGE SCALE GENOMIC DNA]</scope>
    <source>
        <strain evidence="3 4">K22_7</strain>
    </source>
</reference>
<gene>
    <name evidence="3" type="ORF">K227x_61290</name>
</gene>
<dbReference type="GO" id="GO:0006508">
    <property type="term" value="P:proteolysis"/>
    <property type="evidence" value="ECO:0007669"/>
    <property type="project" value="InterPro"/>
</dbReference>
<dbReference type="SUPFAM" id="SSF53474">
    <property type="entry name" value="alpha/beta-Hydrolases"/>
    <property type="match status" value="1"/>
</dbReference>
<proteinExistence type="predicted"/>
<dbReference type="PANTHER" id="PTHR43037">
    <property type="entry name" value="UNNAMED PRODUCT-RELATED"/>
    <property type="match status" value="1"/>
</dbReference>
<dbReference type="EMBL" id="CP036525">
    <property type="protein sequence ID" value="QDT07701.1"/>
    <property type="molecule type" value="Genomic_DNA"/>
</dbReference>
<feature type="domain" description="Peptidase S9 prolyl oligopeptidase catalytic" evidence="2">
    <location>
        <begin position="228"/>
        <end position="370"/>
    </location>
</feature>
<dbReference type="KEGG" id="rlc:K227x_61290"/>
<sequence length="688" mass="76390">MIGFSLRWTCVVLWVGFAFAGDSRSRAVAEDFKQLPPPGISLDADDRASLVDRVNAIQAKIVAAKSASDDADAWSPDVEVLVRSVRLALEQNGFYKASEVKDAGRLLDEAQRRLQSASSGKRGLALLADGRLGSKEPLPVIGGFKSDIDDSVQPFGLVIPAGYTADDASTDSKYRMDIWLHGRGDTKTEIAFLKERMTKVGQYSPGDTFVLHPFGRHCVAFKFAGETDVDEAIQHVSELLEVDSDRIAMRGFSMGGAGVWHLGVHQPSRWFAVNPGAGFVDTIVYQGWSQKMPFELTDTRRKLLNWYDVLPWVTNLRNTELVAYSGEVDKQRQAAERVTQAAGQQGIPYQHIIGKGMGHKIDPPSAQKIDAILDDLASQQMPAPRTKIDFVTYLLRYHRSDWLSVDGLTQQFQPGHVVAEVVGDHAIEMTTSGVTRLRLDFADSGWPADRQAVTLDIDQQQVLLTDTSETAGLQVDLVRDESGGAWLQSTQAITGLQKRPGMQGPIDDAFCQRFVFVTPSRPATHGRVQRWIDRETKYAIRRWETLMRGQANVVQDTEVTDEMIQTCNLVCFGDFTSNRLLAKLAGQLPIQWTKDGVSVGDRQFDPVSHVPVFCYPNPLNLDRYIVVNSGMTFREFSNVSNSRQIAMLPDWAVLSVDSEDDGIFAGDVVADGFFDEQWKIKRDEVAND</sequence>
<accession>A0A517NKP6</accession>
<dbReference type="Gene3D" id="3.40.50.1820">
    <property type="entry name" value="alpha/beta hydrolase"/>
    <property type="match status" value="1"/>
</dbReference>
<keyword evidence="4" id="KW-1185">Reference proteome</keyword>
<dbReference type="InterPro" id="IPR050955">
    <property type="entry name" value="Plant_Biomass_Hydrol_Est"/>
</dbReference>
<dbReference type="OrthoDB" id="236649at2"/>